<dbReference type="Gene3D" id="3.50.50.60">
    <property type="entry name" value="FAD/NAD(P)-binding domain"/>
    <property type="match status" value="2"/>
</dbReference>
<feature type="domain" description="FAD/NAD(P)-binding" evidence="8">
    <location>
        <begin position="6"/>
        <end position="342"/>
    </location>
</feature>
<keyword evidence="3 5" id="KW-0274">FAD</keyword>
<dbReference type="InterPro" id="IPR036188">
    <property type="entry name" value="FAD/NAD-bd_sf"/>
</dbReference>
<feature type="domain" description="Pyridine nucleotide-disulphide oxidoreductase dimerisation" evidence="7">
    <location>
        <begin position="370"/>
        <end position="477"/>
    </location>
</feature>
<name>A0A2K3QAR9_9HYPO</name>
<comment type="similarity">
    <text evidence="1">Belongs to the class-I pyridine nucleotide-disulfide oxidoreductase family.</text>
</comment>
<feature type="binding site" evidence="5">
    <location>
        <begin position="192"/>
        <end position="199"/>
    </location>
    <ligand>
        <name>NAD(+)</name>
        <dbReference type="ChEBI" id="CHEBI:57540"/>
    </ligand>
</feature>
<evidence type="ECO:0000256" key="3">
    <source>
        <dbReference type="ARBA" id="ARBA00022827"/>
    </source>
</evidence>
<evidence type="ECO:0000313" key="9">
    <source>
        <dbReference type="EMBL" id="PNY24584.1"/>
    </source>
</evidence>
<dbReference type="PANTHER" id="PTHR43014">
    <property type="entry name" value="MERCURIC REDUCTASE"/>
    <property type="match status" value="1"/>
</dbReference>
<dbReference type="EMBL" id="NRSZ01000867">
    <property type="protein sequence ID" value="PNY24584.1"/>
    <property type="molecule type" value="Genomic_DNA"/>
</dbReference>
<feature type="binding site" evidence="5">
    <location>
        <position position="289"/>
    </location>
    <ligand>
        <name>NAD(+)</name>
        <dbReference type="ChEBI" id="CHEBI:57540"/>
    </ligand>
</feature>
<dbReference type="InterPro" id="IPR004099">
    <property type="entry name" value="Pyr_nucl-diS_OxRdtase_dimer"/>
</dbReference>
<dbReference type="InterPro" id="IPR023753">
    <property type="entry name" value="FAD/NAD-binding_dom"/>
</dbReference>
<dbReference type="AlphaFoldDB" id="A0A2K3QAR9"/>
<evidence type="ECO:0000256" key="4">
    <source>
        <dbReference type="PIRSR" id="PIRSR000350-2"/>
    </source>
</evidence>
<dbReference type="GO" id="GO:0003955">
    <property type="term" value="F:NAD(P)H dehydrogenase (quinone) activity"/>
    <property type="evidence" value="ECO:0007669"/>
    <property type="project" value="TreeGrafter"/>
</dbReference>
<keyword evidence="2" id="KW-0285">Flavoprotein</keyword>
<keyword evidence="10" id="KW-1185">Reference proteome</keyword>
<feature type="disulfide bond" description="Redox-active" evidence="6">
    <location>
        <begin position="42"/>
        <end position="47"/>
    </location>
</feature>
<dbReference type="InterPro" id="IPR016156">
    <property type="entry name" value="FAD/NAD-linked_Rdtase_dimer_sf"/>
</dbReference>
<sequence length="484" mass="51290">MSTHYEAVVIGSGQGGTPLSMAFAQAMHKTALIESAHVGGCCINEGCTPTKTMIATGRVAYLARRGPDYGVRIGSGSVGDGATNDVHVAMDKVRQRKRDMVESFRSGSERRVREAGVELMTGSARFQDERTVRVRGKDGAETTLTADRIFLCSGERPAPPGVEAASFPPGTILDSTSIQELGVVPSHLVVVGGGYVGLEFGQLFRRLGSAVTILQRGAQLLPREDADVAEAVLDMLREDGVKVLLEASPTSVRATGDTDPATAVSVSVSDTGGDGPSELLASHVLFAAGRVPNTDSLNLGAAGIETTARGHVAVDPQLRTSNPRVWALGDVKGGPAFTHVSYDDFRLLRANLIEQDANAVPLTTVGRILPYVVYTDPQLGHVGLHEGQLRAEIPGRKIQVASMPMAHVARALETDESRGLMKAVVDAETQQILGFTCLGLDGGEVMSVVQMAMVGRVKWPALRDAVWAHPSLAESLNNLWGFLK</sequence>
<gene>
    <name evidence="9" type="ORF">TCAP_05459</name>
</gene>
<reference evidence="9 10" key="1">
    <citation type="submission" date="2017-08" db="EMBL/GenBank/DDBJ databases">
        <title>Harnessing the power of phylogenomics to disentangle the directionality and signatures of interkingdom host jumping in the parasitic fungal genus Tolypocladium.</title>
        <authorList>
            <person name="Quandt C.A."/>
            <person name="Patterson W."/>
            <person name="Spatafora J.W."/>
        </authorList>
    </citation>
    <scope>NUCLEOTIDE SEQUENCE [LARGE SCALE GENOMIC DNA]</scope>
    <source>
        <strain evidence="9 10">CBS 113982</strain>
    </source>
</reference>
<dbReference type="Gene3D" id="3.30.390.30">
    <property type="match status" value="1"/>
</dbReference>
<dbReference type="PANTHER" id="PTHR43014:SF2">
    <property type="entry name" value="MERCURIC REDUCTASE"/>
    <property type="match status" value="1"/>
</dbReference>
<proteinExistence type="inferred from homology"/>
<keyword evidence="5" id="KW-0547">Nucleotide-binding</keyword>
<dbReference type="InterPro" id="IPR001100">
    <property type="entry name" value="Pyr_nuc-diS_OxRdtase"/>
</dbReference>
<dbReference type="SUPFAM" id="SSF55424">
    <property type="entry name" value="FAD/NAD-linked reductases, dimerisation (C-terminal) domain"/>
    <property type="match status" value="1"/>
</dbReference>
<dbReference type="Proteomes" id="UP000236621">
    <property type="component" value="Unassembled WGS sequence"/>
</dbReference>
<comment type="cofactor">
    <cofactor evidence="5">
        <name>FAD</name>
        <dbReference type="ChEBI" id="CHEBI:57692"/>
    </cofactor>
    <text evidence="5">Binds 1 FAD per subunit.</text>
</comment>
<evidence type="ECO:0000313" key="10">
    <source>
        <dbReference type="Proteomes" id="UP000236621"/>
    </source>
</evidence>
<feature type="binding site" evidence="5">
    <location>
        <position position="330"/>
    </location>
    <ligand>
        <name>FAD</name>
        <dbReference type="ChEBI" id="CHEBI:57692"/>
    </ligand>
</feature>
<dbReference type="Pfam" id="PF02852">
    <property type="entry name" value="Pyr_redox_dim"/>
    <property type="match status" value="1"/>
</dbReference>
<dbReference type="OrthoDB" id="361797at2759"/>
<accession>A0A2K3QAR9</accession>
<dbReference type="PIRSF" id="PIRSF000350">
    <property type="entry name" value="Mercury_reductase_MerA"/>
    <property type="match status" value="1"/>
</dbReference>
<evidence type="ECO:0000256" key="6">
    <source>
        <dbReference type="PIRSR" id="PIRSR000350-4"/>
    </source>
</evidence>
<feature type="active site" description="Proton acceptor" evidence="4">
    <location>
        <position position="469"/>
    </location>
</feature>
<evidence type="ECO:0000259" key="8">
    <source>
        <dbReference type="Pfam" id="PF07992"/>
    </source>
</evidence>
<dbReference type="GO" id="GO:0050660">
    <property type="term" value="F:flavin adenine dinucleotide binding"/>
    <property type="evidence" value="ECO:0007669"/>
    <property type="project" value="TreeGrafter"/>
</dbReference>
<dbReference type="SUPFAM" id="SSF51905">
    <property type="entry name" value="FAD/NAD(P)-binding domain"/>
    <property type="match status" value="1"/>
</dbReference>
<dbReference type="STRING" id="45235.A0A2K3QAR9"/>
<dbReference type="PRINTS" id="PR00368">
    <property type="entry name" value="FADPNR"/>
</dbReference>
<evidence type="ECO:0000256" key="5">
    <source>
        <dbReference type="PIRSR" id="PIRSR000350-3"/>
    </source>
</evidence>
<evidence type="ECO:0000256" key="1">
    <source>
        <dbReference type="ARBA" id="ARBA00007532"/>
    </source>
</evidence>
<comment type="caution">
    <text evidence="9">The sequence shown here is derived from an EMBL/GenBank/DDBJ whole genome shotgun (WGS) entry which is preliminary data.</text>
</comment>
<dbReference type="Pfam" id="PF07992">
    <property type="entry name" value="Pyr_redox_2"/>
    <property type="match status" value="1"/>
</dbReference>
<protein>
    <submittedName>
        <fullName evidence="9">Pyridine nucleotide-disulfide oxidoreductase RclA</fullName>
    </submittedName>
</protein>
<keyword evidence="5" id="KW-0520">NAD</keyword>
<organism evidence="9 10">
    <name type="scientific">Tolypocladium capitatum</name>
    <dbReference type="NCBI Taxonomy" id="45235"/>
    <lineage>
        <taxon>Eukaryota</taxon>
        <taxon>Fungi</taxon>
        <taxon>Dikarya</taxon>
        <taxon>Ascomycota</taxon>
        <taxon>Pezizomycotina</taxon>
        <taxon>Sordariomycetes</taxon>
        <taxon>Hypocreomycetidae</taxon>
        <taxon>Hypocreales</taxon>
        <taxon>Ophiocordycipitaceae</taxon>
        <taxon>Tolypocladium</taxon>
    </lineage>
</organism>
<evidence type="ECO:0000256" key="2">
    <source>
        <dbReference type="ARBA" id="ARBA00022630"/>
    </source>
</evidence>
<feature type="binding site" evidence="5">
    <location>
        <position position="51"/>
    </location>
    <ligand>
        <name>FAD</name>
        <dbReference type="ChEBI" id="CHEBI:57692"/>
    </ligand>
</feature>
<dbReference type="PRINTS" id="PR00411">
    <property type="entry name" value="PNDRDTASEI"/>
</dbReference>
<evidence type="ECO:0000259" key="7">
    <source>
        <dbReference type="Pfam" id="PF02852"/>
    </source>
</evidence>